<dbReference type="Gene3D" id="1.10.390.10">
    <property type="entry name" value="Neutral Protease Domain 2"/>
    <property type="match status" value="1"/>
</dbReference>
<dbReference type="GO" id="GO:0008270">
    <property type="term" value="F:zinc ion binding"/>
    <property type="evidence" value="ECO:0007669"/>
    <property type="project" value="InterPro"/>
</dbReference>
<reference evidence="5" key="1">
    <citation type="submission" date="2017-08" db="EMBL/GenBank/DDBJ databases">
        <title>A dynamic microbial community with high functional redundancy inhabits the cold, oxic subseafloor aquifer.</title>
        <authorList>
            <person name="Tully B.J."/>
            <person name="Wheat C.G."/>
            <person name="Glazer B.T."/>
            <person name="Huber J.A."/>
        </authorList>
    </citation>
    <scope>NUCLEOTIDE SEQUENCE [LARGE SCALE GENOMIC DNA]</scope>
</reference>
<dbReference type="GO" id="GO:0070006">
    <property type="term" value="F:metalloaminopeptidase activity"/>
    <property type="evidence" value="ECO:0007669"/>
    <property type="project" value="TreeGrafter"/>
</dbReference>
<feature type="chain" id="PRO_5012314334" evidence="2">
    <location>
        <begin position="19"/>
        <end position="801"/>
    </location>
</feature>
<dbReference type="Pfam" id="PF01433">
    <property type="entry name" value="Peptidase_M1"/>
    <property type="match status" value="1"/>
</dbReference>
<evidence type="ECO:0000259" key="3">
    <source>
        <dbReference type="Pfam" id="PF01433"/>
    </source>
</evidence>
<keyword evidence="2" id="KW-0732">Signal</keyword>
<comment type="caution">
    <text evidence="4">The sequence shown here is derived from an EMBL/GenBank/DDBJ whole genome shotgun (WGS) entry which is preliminary data.</text>
</comment>
<dbReference type="GO" id="GO:0042277">
    <property type="term" value="F:peptide binding"/>
    <property type="evidence" value="ECO:0007669"/>
    <property type="project" value="TreeGrafter"/>
</dbReference>
<dbReference type="GO" id="GO:0005615">
    <property type="term" value="C:extracellular space"/>
    <property type="evidence" value="ECO:0007669"/>
    <property type="project" value="TreeGrafter"/>
</dbReference>
<keyword evidence="4" id="KW-0378">Hydrolase</keyword>
<feature type="region of interest" description="Disordered" evidence="1">
    <location>
        <begin position="782"/>
        <end position="801"/>
    </location>
</feature>
<dbReference type="AlphaFoldDB" id="A0A2A5CDA3"/>
<dbReference type="GO" id="GO:0005737">
    <property type="term" value="C:cytoplasm"/>
    <property type="evidence" value="ECO:0007669"/>
    <property type="project" value="TreeGrafter"/>
</dbReference>
<dbReference type="GO" id="GO:0016020">
    <property type="term" value="C:membrane"/>
    <property type="evidence" value="ECO:0007669"/>
    <property type="project" value="TreeGrafter"/>
</dbReference>
<keyword evidence="4" id="KW-0031">Aminopeptidase</keyword>
<gene>
    <name evidence="4" type="ORF">COA71_06995</name>
</gene>
<evidence type="ECO:0000256" key="1">
    <source>
        <dbReference type="SAM" id="MobiDB-lite"/>
    </source>
</evidence>
<feature type="domain" description="Peptidase M1 membrane alanine aminopeptidase" evidence="3">
    <location>
        <begin position="366"/>
        <end position="571"/>
    </location>
</feature>
<sequence>MRAFIYTLLFILSFSANAQINQSKGDFEDKFRQLDEVLPTANSYRTASGAPGNEYWQQQVDYFIEATLDEENQRILGSERITYTNNSPDTLNYLWIQLDQNRFQNDSIARSSETAGSNDRLAFSTLRRERSFNDFQGGFQISRVQEVRGNDLNTQINGTMMRVDLNEPLESGDSVSFEIDWEHNIINQSILGGRGGYEYFEESDTYQFAISQWYPRLAAYTDYDGWVNKQFVGTGEFTLEFGDFEVHLTVPADHIVASTGVLQNPNNVLTDEQQDRLEQAEDSATPVFIVTPEEAIANQETRTDETVTWIFEAENVRDFAWASSRKYIWDALGHQQENADNPLVMAMSFYPPEAEPLWSQYSTHAVAHTMDVYSRFSFTYPYPVAISVNGWERGGMEYPMITFNGYRPVEDEETGELTYSRRTKYGLISVVIHEVGHIYFPMTVNSDERQWTWMDEGLNTFLQFMAEREWEDNYPSRRGDPANITGYMLSQNQVPIMTNSESVLQLGNNAYGKPATALTILRETIMGRELFDFAFKEYSERWMFKRPTPSDFFRTMEDASAVDLDWFWRGWFYTTDHVDIALSDIREYSISTQDPDIEFPVQREEETAEPVSLTQIRNEDLSKRVEEFPELLDLYNENDEFTVSNADRNEYTSFREGLEDWELELLDQSIAEGLMIYFLDFENIGGLVMPLPLRIEYADGQTEDIMLPAEIWRRSPHQVTRMVLSNQPIVAVELDPLQQIADADRNNNRIPQQIQRSRIELYRSNNPARDLMADLLVELEEAETGEEVDTSSEVPLQATGE</sequence>
<dbReference type="InterPro" id="IPR014782">
    <property type="entry name" value="Peptidase_M1_dom"/>
</dbReference>
<organism evidence="4 5">
    <name type="scientific">SAR86 cluster bacterium</name>
    <dbReference type="NCBI Taxonomy" id="2030880"/>
    <lineage>
        <taxon>Bacteria</taxon>
        <taxon>Pseudomonadati</taxon>
        <taxon>Pseudomonadota</taxon>
        <taxon>Gammaproteobacteria</taxon>
        <taxon>SAR86 cluster</taxon>
    </lineage>
</organism>
<dbReference type="GO" id="GO:0043171">
    <property type="term" value="P:peptide catabolic process"/>
    <property type="evidence" value="ECO:0007669"/>
    <property type="project" value="TreeGrafter"/>
</dbReference>
<dbReference type="PANTHER" id="PTHR11533:SF174">
    <property type="entry name" value="PUROMYCIN-SENSITIVE AMINOPEPTIDASE-RELATED"/>
    <property type="match status" value="1"/>
</dbReference>
<dbReference type="InterPro" id="IPR027268">
    <property type="entry name" value="Peptidase_M4/M1_CTD_sf"/>
</dbReference>
<evidence type="ECO:0000313" key="4">
    <source>
        <dbReference type="EMBL" id="PCJ41752.1"/>
    </source>
</evidence>
<feature type="signal peptide" evidence="2">
    <location>
        <begin position="1"/>
        <end position="18"/>
    </location>
</feature>
<evidence type="ECO:0000256" key="2">
    <source>
        <dbReference type="SAM" id="SignalP"/>
    </source>
</evidence>
<dbReference type="InterPro" id="IPR050344">
    <property type="entry name" value="Peptidase_M1_aminopeptidases"/>
</dbReference>
<name>A0A2A5CDA3_9GAMM</name>
<dbReference type="SUPFAM" id="SSF55486">
    <property type="entry name" value="Metalloproteases ('zincins'), catalytic domain"/>
    <property type="match status" value="1"/>
</dbReference>
<dbReference type="PANTHER" id="PTHR11533">
    <property type="entry name" value="PROTEASE M1 ZINC METALLOPROTEASE"/>
    <property type="match status" value="1"/>
</dbReference>
<dbReference type="EMBL" id="NVWI01000004">
    <property type="protein sequence ID" value="PCJ41752.1"/>
    <property type="molecule type" value="Genomic_DNA"/>
</dbReference>
<keyword evidence="4" id="KW-0645">Protease</keyword>
<dbReference type="CDD" id="cd09604">
    <property type="entry name" value="M1_APN_like"/>
    <property type="match status" value="1"/>
</dbReference>
<evidence type="ECO:0000313" key="5">
    <source>
        <dbReference type="Proteomes" id="UP000228987"/>
    </source>
</evidence>
<protein>
    <submittedName>
        <fullName evidence="4">Aminopeptidase</fullName>
    </submittedName>
</protein>
<proteinExistence type="predicted"/>
<accession>A0A2A5CDA3</accession>
<dbReference type="Proteomes" id="UP000228987">
    <property type="component" value="Unassembled WGS sequence"/>
</dbReference>